<evidence type="ECO:0000313" key="1">
    <source>
        <dbReference type="EMBL" id="KAG9187187.1"/>
    </source>
</evidence>
<name>A0AAD4FCC9_9PLEO</name>
<keyword evidence="2" id="KW-1185">Reference proteome</keyword>
<proteinExistence type="predicted"/>
<comment type="caution">
    <text evidence="1">The sequence shown here is derived from an EMBL/GenBank/DDBJ whole genome shotgun (WGS) entry which is preliminary data.</text>
</comment>
<organism evidence="1 2">
    <name type="scientific">Alternaria panax</name>
    <dbReference type="NCBI Taxonomy" id="48097"/>
    <lineage>
        <taxon>Eukaryota</taxon>
        <taxon>Fungi</taxon>
        <taxon>Dikarya</taxon>
        <taxon>Ascomycota</taxon>
        <taxon>Pezizomycotina</taxon>
        <taxon>Dothideomycetes</taxon>
        <taxon>Pleosporomycetidae</taxon>
        <taxon>Pleosporales</taxon>
        <taxon>Pleosporineae</taxon>
        <taxon>Pleosporaceae</taxon>
        <taxon>Alternaria</taxon>
        <taxon>Alternaria sect. Panax</taxon>
    </lineage>
</organism>
<dbReference type="AlphaFoldDB" id="A0AAD4FCC9"/>
<accession>A0AAD4FCC9</accession>
<dbReference type="EMBL" id="JAANER010000007">
    <property type="protein sequence ID" value="KAG9187187.1"/>
    <property type="molecule type" value="Genomic_DNA"/>
</dbReference>
<dbReference type="Proteomes" id="UP001199106">
    <property type="component" value="Unassembled WGS sequence"/>
</dbReference>
<protein>
    <submittedName>
        <fullName evidence="1">Uncharacterized protein</fullName>
    </submittedName>
</protein>
<evidence type="ECO:0000313" key="2">
    <source>
        <dbReference type="Proteomes" id="UP001199106"/>
    </source>
</evidence>
<reference evidence="1" key="1">
    <citation type="submission" date="2021-07" db="EMBL/GenBank/DDBJ databases">
        <title>Genome Resource of American Ginseng Black Spot Pathogen Alternaria panax.</title>
        <authorList>
            <person name="Qiu C."/>
            <person name="Wang W."/>
            <person name="Liu Z."/>
        </authorList>
    </citation>
    <scope>NUCLEOTIDE SEQUENCE</scope>
    <source>
        <strain evidence="1">BNCC115425</strain>
    </source>
</reference>
<gene>
    <name evidence="1" type="ORF">G6011_05058</name>
</gene>
<sequence length="77" mass="8988">MGAKNFQNYAIKRLFEAFSRPLSQPLTPALLPHMFRRHKSSLIGLCPGFRKDFLAATEHPLEKEREKELSWAKYLID</sequence>